<name>A0ABR7T7I0_HELCL</name>
<keyword evidence="2" id="KW-1185">Reference proteome</keyword>
<feature type="non-terminal residue" evidence="1">
    <location>
        <position position="483"/>
    </location>
</feature>
<feature type="non-terminal residue" evidence="1">
    <location>
        <position position="1"/>
    </location>
</feature>
<comment type="caution">
    <text evidence="1">The sequence shown here is derived from an EMBL/GenBank/DDBJ whole genome shotgun (WGS) entry which is preliminary data.</text>
</comment>
<dbReference type="RefSeq" id="WP_188042152.1">
    <property type="nucleotide sequence ID" value="NZ_JACVHF010000089.1"/>
</dbReference>
<protein>
    <submittedName>
        <fullName evidence="1">Uncharacterized protein</fullName>
    </submittedName>
</protein>
<evidence type="ECO:0000313" key="1">
    <source>
        <dbReference type="EMBL" id="MBC9786738.1"/>
    </source>
</evidence>
<proteinExistence type="predicted"/>
<evidence type="ECO:0000313" key="2">
    <source>
        <dbReference type="Proteomes" id="UP000617402"/>
    </source>
</evidence>
<dbReference type="Proteomes" id="UP000617402">
    <property type="component" value="Unassembled WGS sequence"/>
</dbReference>
<sequence length="483" mass="52176">LNIITPFRNLKHSIDTAGLRNRIYVRGGTMLSDPFVYEIKADGSARTWPLPHKPHNLTMQISTAAVTVGTESVDGESSVAFLVNVNEKYVKACKQTATPVNGAALTFTYQYDVDVITTVDDLGSQEALAAVQGGDGVYEHAITDKDLSTIEAAEAAGLADLRQNANPKVRGSFETEVPGWVPGQYVTIDLPDRGIQNTFLIQKVTITPLTPDVWSYQVDYGGRLVGIPDMLQALVSAQKTGLNETSLLNKFVYGTEEIHFRDQLVTQTVQLPYKIETSKDDFFDQIPYTVTKIEDTQSDFQTGTLTNVQANTDGSLSLISTASSGSRVQQFSLSNLGKADQSQIQWDMMAGSLVEDQFLTMNNSWMDVGGSSTVTTFILSDATATGGSCLRCAGGMVWYVMNNPIPFDPTKLYVIKARIRQAVDPTVGGAACYVGVEGLAADGVTMMNTNGANEHANQFYYAACGTTLTAAGGWQSFSGYIKG</sequence>
<accession>A0ABR7T7I0</accession>
<reference evidence="1 2" key="1">
    <citation type="submission" date="2020-07" db="EMBL/GenBank/DDBJ databases">
        <title>Draft whole-genome sequence of Heliobacterium chlorum DSM 3682, type strain.</title>
        <authorList>
            <person name="Kyndt J.A."/>
            <person name="Meyer T.E."/>
            <person name="Imhoff J.F."/>
        </authorList>
    </citation>
    <scope>NUCLEOTIDE SEQUENCE [LARGE SCALE GENOMIC DNA]</scope>
    <source>
        <strain evidence="1 2">DSM 3682</strain>
    </source>
</reference>
<organism evidence="1 2">
    <name type="scientific">Heliobacterium chlorum</name>
    <dbReference type="NCBI Taxonomy" id="2698"/>
    <lineage>
        <taxon>Bacteria</taxon>
        <taxon>Bacillati</taxon>
        <taxon>Bacillota</taxon>
        <taxon>Clostridia</taxon>
        <taxon>Eubacteriales</taxon>
        <taxon>Heliobacteriaceae</taxon>
        <taxon>Heliobacterium</taxon>
    </lineage>
</organism>
<gene>
    <name evidence="1" type="ORF">H1S01_20145</name>
</gene>
<dbReference type="EMBL" id="JACVHF010000089">
    <property type="protein sequence ID" value="MBC9786738.1"/>
    <property type="molecule type" value="Genomic_DNA"/>
</dbReference>